<accession>A0A1L9SKX1</accession>
<proteinExistence type="predicted"/>
<dbReference type="Gene3D" id="3.40.50.1820">
    <property type="entry name" value="alpha/beta hydrolase"/>
    <property type="match status" value="1"/>
</dbReference>
<dbReference type="OrthoDB" id="5354320at2759"/>
<dbReference type="Proteomes" id="UP000184188">
    <property type="component" value="Unassembled WGS sequence"/>
</dbReference>
<dbReference type="InterPro" id="IPR029058">
    <property type="entry name" value="AB_hydrolase_fold"/>
</dbReference>
<dbReference type="AlphaFoldDB" id="A0A1L9SKX1"/>
<dbReference type="InterPro" id="IPR050300">
    <property type="entry name" value="GDXG_lipolytic_enzyme"/>
</dbReference>
<keyword evidence="1" id="KW-0378">Hydrolase</keyword>
<dbReference type="PANTHER" id="PTHR48081:SF7">
    <property type="entry name" value="ALPHA_BETA HYDROLASE FOLD-3 DOMAIN-CONTAINING PROTEIN"/>
    <property type="match status" value="1"/>
</dbReference>
<feature type="domain" description="Alpha/beta hydrolase fold-3" evidence="2">
    <location>
        <begin position="3"/>
        <end position="104"/>
    </location>
</feature>
<dbReference type="STRING" id="1073090.A0A1L9SKX1"/>
<evidence type="ECO:0000313" key="3">
    <source>
        <dbReference type="EMBL" id="OJJ47810.1"/>
    </source>
</evidence>
<dbReference type="SUPFAM" id="SSF53474">
    <property type="entry name" value="alpha/beta-Hydrolases"/>
    <property type="match status" value="1"/>
</dbReference>
<dbReference type="Pfam" id="PF07859">
    <property type="entry name" value="Abhydrolase_3"/>
    <property type="match status" value="1"/>
</dbReference>
<dbReference type="InterPro" id="IPR013094">
    <property type="entry name" value="AB_hydrolase_3"/>
</dbReference>
<gene>
    <name evidence="3" type="ORF">ASPZODRAFT_15258</name>
</gene>
<dbReference type="EMBL" id="KV878340">
    <property type="protein sequence ID" value="OJJ47810.1"/>
    <property type="molecule type" value="Genomic_DNA"/>
</dbReference>
<protein>
    <recommendedName>
        <fullName evidence="2">Alpha/beta hydrolase fold-3 domain-containing protein</fullName>
    </recommendedName>
</protein>
<dbReference type="GeneID" id="34612328"/>
<keyword evidence="4" id="KW-1185">Reference proteome</keyword>
<evidence type="ECO:0000313" key="4">
    <source>
        <dbReference type="Proteomes" id="UP000184188"/>
    </source>
</evidence>
<evidence type="ECO:0000256" key="1">
    <source>
        <dbReference type="ARBA" id="ARBA00022801"/>
    </source>
</evidence>
<organism evidence="3 4">
    <name type="scientific">Penicilliopsis zonata CBS 506.65</name>
    <dbReference type="NCBI Taxonomy" id="1073090"/>
    <lineage>
        <taxon>Eukaryota</taxon>
        <taxon>Fungi</taxon>
        <taxon>Dikarya</taxon>
        <taxon>Ascomycota</taxon>
        <taxon>Pezizomycotina</taxon>
        <taxon>Eurotiomycetes</taxon>
        <taxon>Eurotiomycetidae</taxon>
        <taxon>Eurotiales</taxon>
        <taxon>Aspergillaceae</taxon>
        <taxon>Penicilliopsis</taxon>
    </lineage>
</organism>
<dbReference type="GO" id="GO:0016787">
    <property type="term" value="F:hydrolase activity"/>
    <property type="evidence" value="ECO:0007669"/>
    <property type="project" value="UniProtKB-KW"/>
</dbReference>
<name>A0A1L9SKX1_9EURO</name>
<dbReference type="PANTHER" id="PTHR48081">
    <property type="entry name" value="AB HYDROLASE SUPERFAMILY PROTEIN C4A8.06C"/>
    <property type="match status" value="1"/>
</dbReference>
<sequence>MGALAQSTGAKVLMVRKRLAPQRPFPAALLDAFQAYLALLPSPPGSLHKSVLPSSIVVADDGAGTCLAMGLLQVLLQLQRCKTVQPAIPAGVTLLSPTSDPTDLSLSFERNQAQGRFPSVVRESTAPRAGDPPLCDLAHASAARQRLQRSRHVGTPARIPCSSGGLNQILALMDCIGGRADLSRLVAQLAHSQGDEKLPHTFFWFFRHAPQTKRILAGWAQAILAFGRSETPSIHTRGLIIEPMDIENPGALYIGRGEGDDVGEDFCIQDPPLPLGSSIIVVMHTVIAFI</sequence>
<evidence type="ECO:0000259" key="2">
    <source>
        <dbReference type="Pfam" id="PF07859"/>
    </source>
</evidence>
<dbReference type="RefSeq" id="XP_022582320.1">
    <property type="nucleotide sequence ID" value="XM_022725864.1"/>
</dbReference>
<reference evidence="4" key="1">
    <citation type="journal article" date="2017" name="Genome Biol.">
        <title>Comparative genomics reveals high biological diversity and specific adaptations in the industrially and medically important fungal genus Aspergillus.</title>
        <authorList>
            <person name="de Vries R.P."/>
            <person name="Riley R."/>
            <person name="Wiebenga A."/>
            <person name="Aguilar-Osorio G."/>
            <person name="Amillis S."/>
            <person name="Uchima C.A."/>
            <person name="Anderluh G."/>
            <person name="Asadollahi M."/>
            <person name="Askin M."/>
            <person name="Barry K."/>
            <person name="Battaglia E."/>
            <person name="Bayram O."/>
            <person name="Benocci T."/>
            <person name="Braus-Stromeyer S.A."/>
            <person name="Caldana C."/>
            <person name="Canovas D."/>
            <person name="Cerqueira G.C."/>
            <person name="Chen F."/>
            <person name="Chen W."/>
            <person name="Choi C."/>
            <person name="Clum A."/>
            <person name="Dos Santos R.A."/>
            <person name="Damasio A.R."/>
            <person name="Diallinas G."/>
            <person name="Emri T."/>
            <person name="Fekete E."/>
            <person name="Flipphi M."/>
            <person name="Freyberg S."/>
            <person name="Gallo A."/>
            <person name="Gournas C."/>
            <person name="Habgood R."/>
            <person name="Hainaut M."/>
            <person name="Harispe M.L."/>
            <person name="Henrissat B."/>
            <person name="Hilden K.S."/>
            <person name="Hope R."/>
            <person name="Hossain A."/>
            <person name="Karabika E."/>
            <person name="Karaffa L."/>
            <person name="Karanyi Z."/>
            <person name="Krasevec N."/>
            <person name="Kuo A."/>
            <person name="Kusch H."/>
            <person name="LaButti K."/>
            <person name="Lagendijk E.L."/>
            <person name="Lapidus A."/>
            <person name="Levasseur A."/>
            <person name="Lindquist E."/>
            <person name="Lipzen A."/>
            <person name="Logrieco A.F."/>
            <person name="MacCabe A."/>
            <person name="Maekelae M.R."/>
            <person name="Malavazi I."/>
            <person name="Melin P."/>
            <person name="Meyer V."/>
            <person name="Mielnichuk N."/>
            <person name="Miskei M."/>
            <person name="Molnar A.P."/>
            <person name="Mule G."/>
            <person name="Ngan C.Y."/>
            <person name="Orejas M."/>
            <person name="Orosz E."/>
            <person name="Ouedraogo J.P."/>
            <person name="Overkamp K.M."/>
            <person name="Park H.-S."/>
            <person name="Perrone G."/>
            <person name="Piumi F."/>
            <person name="Punt P.J."/>
            <person name="Ram A.F."/>
            <person name="Ramon A."/>
            <person name="Rauscher S."/>
            <person name="Record E."/>
            <person name="Riano-Pachon D.M."/>
            <person name="Robert V."/>
            <person name="Roehrig J."/>
            <person name="Ruller R."/>
            <person name="Salamov A."/>
            <person name="Salih N.S."/>
            <person name="Samson R.A."/>
            <person name="Sandor E."/>
            <person name="Sanguinetti M."/>
            <person name="Schuetze T."/>
            <person name="Sepcic K."/>
            <person name="Shelest E."/>
            <person name="Sherlock G."/>
            <person name="Sophianopoulou V."/>
            <person name="Squina F.M."/>
            <person name="Sun H."/>
            <person name="Susca A."/>
            <person name="Todd R.B."/>
            <person name="Tsang A."/>
            <person name="Unkles S.E."/>
            <person name="van de Wiele N."/>
            <person name="van Rossen-Uffink D."/>
            <person name="Oliveira J.V."/>
            <person name="Vesth T.C."/>
            <person name="Visser J."/>
            <person name="Yu J.-H."/>
            <person name="Zhou M."/>
            <person name="Andersen M.R."/>
            <person name="Archer D.B."/>
            <person name="Baker S.E."/>
            <person name="Benoit I."/>
            <person name="Brakhage A.A."/>
            <person name="Braus G.H."/>
            <person name="Fischer R."/>
            <person name="Frisvad J.C."/>
            <person name="Goldman G.H."/>
            <person name="Houbraken J."/>
            <person name="Oakley B."/>
            <person name="Pocsi I."/>
            <person name="Scazzocchio C."/>
            <person name="Seiboth B."/>
            <person name="vanKuyk P.A."/>
            <person name="Wortman J."/>
            <person name="Dyer P.S."/>
            <person name="Grigoriev I.V."/>
        </authorList>
    </citation>
    <scope>NUCLEOTIDE SEQUENCE [LARGE SCALE GENOMIC DNA]</scope>
    <source>
        <strain evidence="4">CBS 506.65</strain>
    </source>
</reference>
<dbReference type="VEuPathDB" id="FungiDB:ASPZODRAFT_15258"/>